<organism evidence="2 3">
    <name type="scientific">Lithospermum erythrorhizon</name>
    <name type="common">Purple gromwell</name>
    <name type="synonym">Lithospermum officinale var. erythrorhizon</name>
    <dbReference type="NCBI Taxonomy" id="34254"/>
    <lineage>
        <taxon>Eukaryota</taxon>
        <taxon>Viridiplantae</taxon>
        <taxon>Streptophyta</taxon>
        <taxon>Embryophyta</taxon>
        <taxon>Tracheophyta</taxon>
        <taxon>Spermatophyta</taxon>
        <taxon>Magnoliopsida</taxon>
        <taxon>eudicotyledons</taxon>
        <taxon>Gunneridae</taxon>
        <taxon>Pentapetalae</taxon>
        <taxon>asterids</taxon>
        <taxon>lamiids</taxon>
        <taxon>Boraginales</taxon>
        <taxon>Boraginaceae</taxon>
        <taxon>Boraginoideae</taxon>
        <taxon>Lithospermeae</taxon>
        <taxon>Lithospermum</taxon>
    </lineage>
</organism>
<proteinExistence type="predicted"/>
<dbReference type="AlphaFoldDB" id="A0AAV3NL94"/>
<dbReference type="EMBL" id="BAABME010015205">
    <property type="protein sequence ID" value="GAA0139954.1"/>
    <property type="molecule type" value="Genomic_DNA"/>
</dbReference>
<gene>
    <name evidence="2" type="ORF">LIER_35166</name>
</gene>
<comment type="caution">
    <text evidence="2">The sequence shown here is derived from an EMBL/GenBank/DDBJ whole genome shotgun (WGS) entry which is preliminary data.</text>
</comment>
<evidence type="ECO:0000256" key="1">
    <source>
        <dbReference type="SAM" id="Phobius"/>
    </source>
</evidence>
<accession>A0AAV3NL94</accession>
<keyword evidence="1" id="KW-0812">Transmembrane</keyword>
<evidence type="ECO:0000313" key="2">
    <source>
        <dbReference type="EMBL" id="GAA0139954.1"/>
    </source>
</evidence>
<feature type="transmembrane region" description="Helical" evidence="1">
    <location>
        <begin position="74"/>
        <end position="95"/>
    </location>
</feature>
<protein>
    <submittedName>
        <fullName evidence="2">Uncharacterized protein</fullName>
    </submittedName>
</protein>
<reference evidence="2 3" key="1">
    <citation type="submission" date="2024-01" db="EMBL/GenBank/DDBJ databases">
        <title>The complete chloroplast genome sequence of Lithospermum erythrorhizon: insights into the phylogenetic relationship among Boraginaceae species and the maternal lineages of purple gromwells.</title>
        <authorList>
            <person name="Okada T."/>
            <person name="Watanabe K."/>
        </authorList>
    </citation>
    <scope>NUCLEOTIDE SEQUENCE [LARGE SCALE GENOMIC DNA]</scope>
</reference>
<keyword evidence="1" id="KW-0472">Membrane</keyword>
<dbReference type="Proteomes" id="UP001454036">
    <property type="component" value="Unassembled WGS sequence"/>
</dbReference>
<keyword evidence="1" id="KW-1133">Transmembrane helix</keyword>
<evidence type="ECO:0000313" key="3">
    <source>
        <dbReference type="Proteomes" id="UP001454036"/>
    </source>
</evidence>
<sequence>MRCWNSALDSNGLSPYAYALMRNNHSYNDLVAQKLYDKENGQISLSIRNELVSLELEKEQNNSRKLSEFQQRPYIHSMLAIAAVCVCVCLLFRGAPDIGSVAPFKWEKLEFGTS</sequence>
<name>A0AAV3NL94_LITER</name>
<keyword evidence="3" id="KW-1185">Reference proteome</keyword>